<comment type="caution">
    <text evidence="1">The sequence shown here is derived from an EMBL/GenBank/DDBJ whole genome shotgun (WGS) entry which is preliminary data.</text>
</comment>
<accession>A0A812T9Y4</accession>
<dbReference type="Proteomes" id="UP000601435">
    <property type="component" value="Unassembled WGS sequence"/>
</dbReference>
<dbReference type="AlphaFoldDB" id="A0A812T9Y4"/>
<protein>
    <submittedName>
        <fullName evidence="1">Uncharacterized protein</fullName>
    </submittedName>
</protein>
<feature type="non-terminal residue" evidence="1">
    <location>
        <position position="254"/>
    </location>
</feature>
<proteinExistence type="predicted"/>
<dbReference type="EMBL" id="CAJNJA010023750">
    <property type="protein sequence ID" value="CAE7515794.1"/>
    <property type="molecule type" value="Genomic_DNA"/>
</dbReference>
<sequence>FTKPCQHGDMCPSDRDVGDVNALLQHRWPRRVRQRRRRRPRFHRQRRFHPHYYGRYYGARTTSTTTVAGLCGDEFPDMIITGVIDGPLPEGEPKAMELYVVRDIPDLTIWGLELASNGANSTGSPSFTFPSGTAAAGDFIYVATETTNFNAFFGFDPNFTNIVLNVNGNDALLLYESNVAVDFFGQAGQDGTGQPWAYTDSWGYRRSVVPSGSGFEVADWTFPGINALDGETSNANATTPFPLQTFACPGPSTT</sequence>
<name>A0A812T9Y4_9DINO</name>
<evidence type="ECO:0000313" key="2">
    <source>
        <dbReference type="Proteomes" id="UP000601435"/>
    </source>
</evidence>
<reference evidence="1" key="1">
    <citation type="submission" date="2021-02" db="EMBL/GenBank/DDBJ databases">
        <authorList>
            <person name="Dougan E. K."/>
            <person name="Rhodes N."/>
            <person name="Thang M."/>
            <person name="Chan C."/>
        </authorList>
    </citation>
    <scope>NUCLEOTIDE SEQUENCE</scope>
</reference>
<feature type="non-terminal residue" evidence="1">
    <location>
        <position position="1"/>
    </location>
</feature>
<dbReference type="OrthoDB" id="446956at2759"/>
<evidence type="ECO:0000313" key="1">
    <source>
        <dbReference type="EMBL" id="CAE7515794.1"/>
    </source>
</evidence>
<organism evidence="1 2">
    <name type="scientific">Symbiodinium necroappetens</name>
    <dbReference type="NCBI Taxonomy" id="1628268"/>
    <lineage>
        <taxon>Eukaryota</taxon>
        <taxon>Sar</taxon>
        <taxon>Alveolata</taxon>
        <taxon>Dinophyceae</taxon>
        <taxon>Suessiales</taxon>
        <taxon>Symbiodiniaceae</taxon>
        <taxon>Symbiodinium</taxon>
    </lineage>
</organism>
<gene>
    <name evidence="1" type="ORF">SNEC2469_LOCUS14749</name>
</gene>
<keyword evidence="2" id="KW-1185">Reference proteome</keyword>